<dbReference type="Gene3D" id="3.30.559.10">
    <property type="entry name" value="Chloramphenicol acetyltransferase-like domain"/>
    <property type="match status" value="1"/>
</dbReference>
<dbReference type="EMBL" id="PHKW01000061">
    <property type="protein sequence ID" value="PKV14803.1"/>
    <property type="molecule type" value="Genomic_DNA"/>
</dbReference>
<evidence type="ECO:0000313" key="3">
    <source>
        <dbReference type="EMBL" id="PKV14803.1"/>
    </source>
</evidence>
<dbReference type="PANTHER" id="PTHR45398">
    <property type="match status" value="1"/>
</dbReference>
<dbReference type="Proteomes" id="UP000233720">
    <property type="component" value="Unassembled WGS sequence"/>
</dbReference>
<evidence type="ECO:0000313" key="4">
    <source>
        <dbReference type="Proteomes" id="UP000233720"/>
    </source>
</evidence>
<dbReference type="PANTHER" id="PTHR45398:SF1">
    <property type="entry name" value="ENZYME, PUTATIVE (JCVI)-RELATED"/>
    <property type="match status" value="1"/>
</dbReference>
<reference evidence="4 5" key="1">
    <citation type="submission" date="2017-11" db="EMBL/GenBank/DDBJ databases">
        <title>Xanthomonas prunicola sp. nov., a novel pathogen that affects nectarine (Prunus persica var. nectarine) trees.</title>
        <authorList>
            <person name="Lopez M."/>
            <person name="Lopez-Soriano P."/>
            <person name="Garita-Cambronero J."/>
            <person name="Beltran C."/>
            <person name="Taghouti G."/>
            <person name="Portier P."/>
            <person name="Cubero J."/>
            <person name="Fischer-Le Saux M."/>
            <person name="Marco-Noales E."/>
        </authorList>
    </citation>
    <scope>NUCLEOTIDE SEQUENCE [LARGE SCALE GENOMIC DNA]</scope>
    <source>
        <strain evidence="2 4">CFBP8353</strain>
        <strain evidence="3 5">CFBP8354</strain>
    </source>
</reference>
<feature type="non-terminal residue" evidence="2">
    <location>
        <position position="189"/>
    </location>
</feature>
<organism evidence="2 4">
    <name type="scientific">Xanthomonas prunicola</name>
    <dbReference type="NCBI Taxonomy" id="2053930"/>
    <lineage>
        <taxon>Bacteria</taxon>
        <taxon>Pseudomonadati</taxon>
        <taxon>Pseudomonadota</taxon>
        <taxon>Gammaproteobacteria</taxon>
        <taxon>Lysobacterales</taxon>
        <taxon>Lysobacteraceae</taxon>
        <taxon>Xanthomonas</taxon>
    </lineage>
</organism>
<comment type="caution">
    <text evidence="2">The sequence shown here is derived from an EMBL/GenBank/DDBJ whole genome shotgun (WGS) entry which is preliminary data.</text>
</comment>
<keyword evidence="5" id="KW-1185">Reference proteome</keyword>
<dbReference type="InterPro" id="IPR023213">
    <property type="entry name" value="CAT-like_dom_sf"/>
</dbReference>
<gene>
    <name evidence="2" type="ORF">XpruCFBP8353_23095</name>
    <name evidence="3" type="ORF">XpruCFBP8354_23060</name>
</gene>
<evidence type="ECO:0000313" key="2">
    <source>
        <dbReference type="EMBL" id="PKV10516.1"/>
    </source>
</evidence>
<proteinExistence type="predicted"/>
<dbReference type="InterPro" id="IPR001242">
    <property type="entry name" value="Condensation_dom"/>
</dbReference>
<evidence type="ECO:0000313" key="5">
    <source>
        <dbReference type="Proteomes" id="UP000233748"/>
    </source>
</evidence>
<dbReference type="Proteomes" id="UP000233748">
    <property type="component" value="Unassembled WGS sequence"/>
</dbReference>
<dbReference type="Pfam" id="PF00668">
    <property type="entry name" value="Condensation"/>
    <property type="match status" value="1"/>
</dbReference>
<dbReference type="AlphaFoldDB" id="A0A2N3RDE0"/>
<evidence type="ECO:0000259" key="1">
    <source>
        <dbReference type="Pfam" id="PF00668"/>
    </source>
</evidence>
<dbReference type="GO" id="GO:0003824">
    <property type="term" value="F:catalytic activity"/>
    <property type="evidence" value="ECO:0007669"/>
    <property type="project" value="InterPro"/>
</dbReference>
<dbReference type="Gene3D" id="3.30.559.30">
    <property type="entry name" value="Nonribosomal peptide synthetase, condensation domain"/>
    <property type="match status" value="1"/>
</dbReference>
<sequence length="189" mass="20584">GWAVLLARLSGQDEVVIGAPLANRTRSELEGLIGFFVNAQALRIDLRGNPSVAEVLAQVRSTALAAQDHQDLPFEQVIEALNPERSLAAQPVFQVVLTWQNVPDAALSLPGIRLQPFQAPSGDAKFDLEFSLHEDRDRIVGSLGFATALFDRSTIARQLAQFVQVLAGMVADQQIRVVQLPLLPVDERA</sequence>
<feature type="non-terminal residue" evidence="2">
    <location>
        <position position="1"/>
    </location>
</feature>
<accession>A0A2N3RDE0</accession>
<dbReference type="SUPFAM" id="SSF52777">
    <property type="entry name" value="CoA-dependent acyltransferases"/>
    <property type="match status" value="1"/>
</dbReference>
<feature type="domain" description="Condensation" evidence="1">
    <location>
        <begin position="2"/>
        <end position="187"/>
    </location>
</feature>
<name>A0A2N3RDE0_9XANT</name>
<dbReference type="RefSeq" id="WP_207759717.1">
    <property type="nucleotide sequence ID" value="NZ_PHKV01000074.1"/>
</dbReference>
<dbReference type="EMBL" id="PHKV01000074">
    <property type="protein sequence ID" value="PKV10516.1"/>
    <property type="molecule type" value="Genomic_DNA"/>
</dbReference>
<protein>
    <submittedName>
        <fullName evidence="2">Non-ribosomal peptide synthetase</fullName>
    </submittedName>
</protein>